<comment type="caution">
    <text evidence="2">The sequence shown here is derived from an EMBL/GenBank/DDBJ whole genome shotgun (WGS) entry which is preliminary data.</text>
</comment>
<evidence type="ECO:0000313" key="3">
    <source>
        <dbReference type="Proteomes" id="UP000607397"/>
    </source>
</evidence>
<protein>
    <recommendedName>
        <fullName evidence="4">SbsA Ig-like domain-containing protein</fullName>
    </recommendedName>
</protein>
<feature type="transmembrane region" description="Helical" evidence="1">
    <location>
        <begin position="20"/>
        <end position="37"/>
    </location>
</feature>
<keyword evidence="1" id="KW-0812">Transmembrane</keyword>
<keyword evidence="1" id="KW-1133">Transmembrane helix</keyword>
<dbReference type="SUPFAM" id="SSF82171">
    <property type="entry name" value="DPP6 N-terminal domain-like"/>
    <property type="match status" value="1"/>
</dbReference>
<dbReference type="AlphaFoldDB" id="A0A8K1ZZJ3"/>
<accession>A0A8K1ZZJ3</accession>
<dbReference type="EMBL" id="WVIC01000031">
    <property type="protein sequence ID" value="NCJ07713.1"/>
    <property type="molecule type" value="Genomic_DNA"/>
</dbReference>
<proteinExistence type="predicted"/>
<name>A0A8K1ZZJ3_9CYAN</name>
<dbReference type="Gene3D" id="2.120.10.30">
    <property type="entry name" value="TolB, C-terminal domain"/>
    <property type="match status" value="1"/>
</dbReference>
<gene>
    <name evidence="2" type="ORF">GS597_14575</name>
</gene>
<dbReference type="InterPro" id="IPR011042">
    <property type="entry name" value="6-blade_b-propeller_TolB-like"/>
</dbReference>
<dbReference type="RefSeq" id="WP_161826191.1">
    <property type="nucleotide sequence ID" value="NZ_WVIC01000031.1"/>
</dbReference>
<evidence type="ECO:0000256" key="1">
    <source>
        <dbReference type="SAM" id="Phobius"/>
    </source>
</evidence>
<keyword evidence="3" id="KW-1185">Reference proteome</keyword>
<dbReference type="Proteomes" id="UP000607397">
    <property type="component" value="Unassembled WGS sequence"/>
</dbReference>
<evidence type="ECO:0000313" key="2">
    <source>
        <dbReference type="EMBL" id="NCJ07713.1"/>
    </source>
</evidence>
<sequence>MLRLPILRQWAKQPLDRTALTLMTVLAVLIGLLLWGGDHTVPKVREFSWQDQQIGQADIAFTLTFNRPMDWDSVAENLSIDPLLPGKVSWSGRRLAYTLTEPIPYGELFRVRLSNAQERVFGTTVDPKTVQPFEGTFRSRDRAFAYVGVSGAEAGRLVLNNLTQDTKVILTPENLSVLHFQPYPQGNRILFSATDRNGVDGVDPRLYIVTTGANLEADSENESLGRITQVLDNRDYQLLKFDLSADGERIVIQRADRQLQGQSSLWQLVREGRPRPIETESGGDFLIAPDSQTLVMAQGQGLAIIPLAAETDAQPLDFLPQFGTVLSFRADGAAAAMVKFNPDFTRSLFLVTTQGTQTELLRTEGSILQAAFGSQGKILYGVFTRLLPGEEYREQPYLGAVDLETQTLHALLDLPGQPDLTFSLAADGTALLFDLAIPLAGQQQAPETLTTERGSAIASSQLWWLPLDESGLTAAQPQRLAAGLNPVWLP</sequence>
<reference evidence="2" key="1">
    <citation type="submission" date="2019-12" db="EMBL/GenBank/DDBJ databases">
        <title>High-Quality draft genome sequences of three cyanobacteria isolated from the limestone walls of the Old Cathedral of Coimbra.</title>
        <authorList>
            <person name="Tiago I."/>
            <person name="Soares F."/>
            <person name="Portugal A."/>
        </authorList>
    </citation>
    <scope>NUCLEOTIDE SEQUENCE [LARGE SCALE GENOMIC DNA]</scope>
    <source>
        <strain evidence="2">C</strain>
    </source>
</reference>
<organism evidence="2 3">
    <name type="scientific">Petrachloros mirabilis ULC683</name>
    <dbReference type="NCBI Taxonomy" id="2781853"/>
    <lineage>
        <taxon>Bacteria</taxon>
        <taxon>Bacillati</taxon>
        <taxon>Cyanobacteriota</taxon>
        <taxon>Cyanophyceae</taxon>
        <taxon>Synechococcales</taxon>
        <taxon>Petrachlorosaceae</taxon>
        <taxon>Petrachloros</taxon>
        <taxon>Petrachloros mirabilis</taxon>
    </lineage>
</organism>
<keyword evidence="1" id="KW-0472">Membrane</keyword>
<evidence type="ECO:0008006" key="4">
    <source>
        <dbReference type="Google" id="ProtNLM"/>
    </source>
</evidence>